<evidence type="ECO:0000313" key="2">
    <source>
        <dbReference type="Proteomes" id="UP001163115"/>
    </source>
</evidence>
<dbReference type="PANTHER" id="PTHR36436:SF6">
    <property type="entry name" value="SLL5081 PROTEIN"/>
    <property type="match status" value="1"/>
</dbReference>
<organism evidence="1 2">
    <name type="scientific">Lacrimispora xylanolytica</name>
    <dbReference type="NCBI Taxonomy" id="29375"/>
    <lineage>
        <taxon>Bacteria</taxon>
        <taxon>Bacillati</taxon>
        <taxon>Bacillota</taxon>
        <taxon>Clostridia</taxon>
        <taxon>Lachnospirales</taxon>
        <taxon>Lachnospiraceae</taxon>
        <taxon>Lacrimispora</taxon>
    </lineage>
</organism>
<dbReference type="Proteomes" id="UP001163115">
    <property type="component" value="Chromosome"/>
</dbReference>
<name>A0ABY7AEY8_9FIRM</name>
<accession>A0ABY7AEY8</accession>
<dbReference type="InterPro" id="IPR035948">
    <property type="entry name" value="YwqG-like_sf"/>
</dbReference>
<reference evidence="1" key="1">
    <citation type="submission" date="2022-11" db="EMBL/GenBank/DDBJ databases">
        <title>Lacrimispora xylanolytica sy1, complete genome.</title>
        <authorList>
            <person name="Choi S."/>
        </authorList>
    </citation>
    <scope>NUCLEOTIDE SEQUENCE</scope>
    <source>
        <strain evidence="1">Sy1</strain>
    </source>
</reference>
<evidence type="ECO:0000313" key="1">
    <source>
        <dbReference type="EMBL" id="WAJ25284.1"/>
    </source>
</evidence>
<dbReference type="EMBL" id="CP113524">
    <property type="protein sequence ID" value="WAJ25284.1"/>
    <property type="molecule type" value="Genomic_DNA"/>
</dbReference>
<dbReference type="RefSeq" id="WP_268116158.1">
    <property type="nucleotide sequence ID" value="NZ_CP113524.1"/>
</dbReference>
<dbReference type="SUPFAM" id="SSF103032">
    <property type="entry name" value="Hypothetical protein YwqG"/>
    <property type="match status" value="1"/>
</dbReference>
<dbReference type="Gene3D" id="2.30.320.10">
    <property type="entry name" value="YwqG-like"/>
    <property type="match status" value="1"/>
</dbReference>
<dbReference type="InterPro" id="IPR015315">
    <property type="entry name" value="DUF1963"/>
</dbReference>
<proteinExistence type="predicted"/>
<keyword evidence="2" id="KW-1185">Reference proteome</keyword>
<sequence length="281" mass="33208">MMNYNDIKPIIEELKVRTKKEAFSIKICNDRVPDLRDSKLGGIPYWDIEKEYPVDSQGKKLMLLAQINLEQYDFGQRLPGKGMLQFFTGLDDVFGMDFDEQDKPDTFRVIYHETINDTITKEAVMSLGVPTNLEEILEEYTPVTKEYALEFTKKEVYLGECDYRFEPLFREIAKEIGIDLQEEENLYNLMDDEVYEQMIEELSNTGHWLLGYPFFTQTDPRQYNEKYSYYDTVLFQLDSDYDKENGDLVLWGDCGVGNFFINSEDLKNRKFDKILYNWDCC</sequence>
<protein>
    <submittedName>
        <fullName evidence="1">DUF1963 domain-containing protein</fullName>
    </submittedName>
</protein>
<dbReference type="PANTHER" id="PTHR36436">
    <property type="entry name" value="SLL5081 PROTEIN"/>
    <property type="match status" value="1"/>
</dbReference>
<dbReference type="Pfam" id="PF09234">
    <property type="entry name" value="DUF1963"/>
    <property type="match status" value="1"/>
</dbReference>
<gene>
    <name evidence="1" type="ORF">OW255_07185</name>
</gene>